<name>A0ABS7DHK6_9GAMM</name>
<keyword evidence="1" id="KW-0812">Transmembrane</keyword>
<evidence type="ECO:0000313" key="2">
    <source>
        <dbReference type="EMBL" id="MBW7570780.1"/>
    </source>
</evidence>
<gene>
    <name evidence="2" type="ORF">J5V48_07730</name>
</gene>
<protein>
    <recommendedName>
        <fullName evidence="4">Superinfection exclusion protein B</fullName>
    </recommendedName>
</protein>
<organism evidence="2 3">
    <name type="scientific">Succinivibrio faecicola</name>
    <dbReference type="NCBI Taxonomy" id="2820300"/>
    <lineage>
        <taxon>Bacteria</taxon>
        <taxon>Pseudomonadati</taxon>
        <taxon>Pseudomonadota</taxon>
        <taxon>Gammaproteobacteria</taxon>
        <taxon>Aeromonadales</taxon>
        <taxon>Succinivibrionaceae</taxon>
        <taxon>Succinivibrio</taxon>
    </lineage>
</organism>
<dbReference type="Proteomes" id="UP000731465">
    <property type="component" value="Unassembled WGS sequence"/>
</dbReference>
<accession>A0ABS7DHK6</accession>
<dbReference type="EMBL" id="JAGFNY010000029">
    <property type="protein sequence ID" value="MBW7570780.1"/>
    <property type="molecule type" value="Genomic_DNA"/>
</dbReference>
<comment type="caution">
    <text evidence="2">The sequence shown here is derived from an EMBL/GenBank/DDBJ whole genome shotgun (WGS) entry which is preliminary data.</text>
</comment>
<dbReference type="RefSeq" id="WP_219938005.1">
    <property type="nucleotide sequence ID" value="NZ_JAGFNY010000029.1"/>
</dbReference>
<reference evidence="2 3" key="1">
    <citation type="submission" date="2021-03" db="EMBL/GenBank/DDBJ databases">
        <title>Succinivibrio sp. nov. isolated from feces of cow.</title>
        <authorList>
            <person name="Choi J.-Y."/>
        </authorList>
    </citation>
    <scope>NUCLEOTIDE SEQUENCE [LARGE SCALE GENOMIC DNA]</scope>
    <source>
        <strain evidence="2 3">AGMB01872</strain>
    </source>
</reference>
<evidence type="ECO:0008006" key="4">
    <source>
        <dbReference type="Google" id="ProtNLM"/>
    </source>
</evidence>
<evidence type="ECO:0000313" key="3">
    <source>
        <dbReference type="Proteomes" id="UP000731465"/>
    </source>
</evidence>
<keyword evidence="1" id="KW-1133">Transmembrane helix</keyword>
<feature type="transmembrane region" description="Helical" evidence="1">
    <location>
        <begin position="54"/>
        <end position="73"/>
    </location>
</feature>
<proteinExistence type="predicted"/>
<sequence length="186" mass="22238">MTYIQLFFDALKKININLLACIIFISSLGLLYIPDRYLEILFIQSIKHNHSEELGLATFVSGIYIISIIILKFKIKYDENKFSTKATIERYLKKFCTRDFMSFLIYTYYDHEKQAFESTPINEIFYHDNHIRLLNDFQLIYRTTDYSNFLSEPYNLHPCAVVTLNKYLKKKKLIIDSNKFIFNYLV</sequence>
<keyword evidence="3" id="KW-1185">Reference proteome</keyword>
<evidence type="ECO:0000256" key="1">
    <source>
        <dbReference type="SAM" id="Phobius"/>
    </source>
</evidence>
<feature type="transmembrane region" description="Helical" evidence="1">
    <location>
        <begin position="14"/>
        <end position="34"/>
    </location>
</feature>
<keyword evidence="1" id="KW-0472">Membrane</keyword>